<protein>
    <submittedName>
        <fullName evidence="3">Uncharacterized protein</fullName>
    </submittedName>
</protein>
<feature type="signal peptide" evidence="2">
    <location>
        <begin position="1"/>
        <end position="21"/>
    </location>
</feature>
<evidence type="ECO:0000256" key="1">
    <source>
        <dbReference type="SAM" id="MobiDB-lite"/>
    </source>
</evidence>
<dbReference type="Proteomes" id="UP000005239">
    <property type="component" value="Unassembled WGS sequence"/>
</dbReference>
<gene>
    <name evidence="3" type="primary">WBGene00110311</name>
</gene>
<dbReference type="EnsemblMetazoa" id="PPA20757.1">
    <property type="protein sequence ID" value="PPA20757.1"/>
    <property type="gene ID" value="WBGene00110311"/>
</dbReference>
<accession>A0A2A6CG46</accession>
<accession>A0A8R1UF23</accession>
<organism evidence="3 4">
    <name type="scientific">Pristionchus pacificus</name>
    <name type="common">Parasitic nematode worm</name>
    <dbReference type="NCBI Taxonomy" id="54126"/>
    <lineage>
        <taxon>Eukaryota</taxon>
        <taxon>Metazoa</taxon>
        <taxon>Ecdysozoa</taxon>
        <taxon>Nematoda</taxon>
        <taxon>Chromadorea</taxon>
        <taxon>Rhabditida</taxon>
        <taxon>Rhabditina</taxon>
        <taxon>Diplogasteromorpha</taxon>
        <taxon>Diplogasteroidea</taxon>
        <taxon>Neodiplogasteridae</taxon>
        <taxon>Pristionchus</taxon>
    </lineage>
</organism>
<sequence length="470" mass="53493">MKFTRSLLLVALVGLISASLAAKTLRKASQRAQDETKAARCGCGCGCGCGCCGCGCCKRKRRDQSAVVKGNKKNTTSRFARIKRSLGIEEPEQTKIEKEDEFGAMTKKSRKSRAKKAPPSGVKSPLNEREDCPSPEIDPLWEIPPDAIKLGYPSENMCLTDLEGTLKEIEKQLTDVMEDRYITCDFPIKKTSSISMKLANELVDRSTKGAMRIDHLIESIIDKDDEETEENIYESERDFRQDLIKYILFATAQFNNSSIGTALATVEDLHANAAKVLEYEFGCPVKCASTVFEFYNLTKDQFESFNEKAQLEMKKYYLKEVLRYQRDMQKFLTIKGKQLRGSENGDVVWKCMEAELAEALDKNREMGIVMKEHYDYIANRDDLEKGEYRNSFHSFSLKEQIGARTREEEMEINRKFACTPVRMLKTLIVDRKETRKIKFDMSAFPTTMNTVDADHSVIPRPPIDHLADLV</sequence>
<reference evidence="3" key="2">
    <citation type="submission" date="2022-06" db="UniProtKB">
        <authorList>
            <consortium name="EnsemblMetazoa"/>
        </authorList>
    </citation>
    <scope>IDENTIFICATION</scope>
    <source>
        <strain evidence="3">PS312</strain>
    </source>
</reference>
<feature type="compositionally biased region" description="Basic residues" evidence="1">
    <location>
        <begin position="107"/>
        <end position="116"/>
    </location>
</feature>
<keyword evidence="2" id="KW-0732">Signal</keyword>
<feature type="region of interest" description="Disordered" evidence="1">
    <location>
        <begin position="90"/>
        <end position="138"/>
    </location>
</feature>
<dbReference type="AlphaFoldDB" id="A0A2A6CG46"/>
<proteinExistence type="predicted"/>
<name>A0A2A6CG46_PRIPA</name>
<feature type="chain" id="PRO_5043702713" evidence="2">
    <location>
        <begin position="22"/>
        <end position="470"/>
    </location>
</feature>
<evidence type="ECO:0000313" key="4">
    <source>
        <dbReference type="Proteomes" id="UP000005239"/>
    </source>
</evidence>
<keyword evidence="4" id="KW-1185">Reference proteome</keyword>
<reference evidence="4" key="1">
    <citation type="journal article" date="2008" name="Nat. Genet.">
        <title>The Pristionchus pacificus genome provides a unique perspective on nematode lifestyle and parasitism.</title>
        <authorList>
            <person name="Dieterich C."/>
            <person name="Clifton S.W."/>
            <person name="Schuster L.N."/>
            <person name="Chinwalla A."/>
            <person name="Delehaunty K."/>
            <person name="Dinkelacker I."/>
            <person name="Fulton L."/>
            <person name="Fulton R."/>
            <person name="Godfrey J."/>
            <person name="Minx P."/>
            <person name="Mitreva M."/>
            <person name="Roeseler W."/>
            <person name="Tian H."/>
            <person name="Witte H."/>
            <person name="Yang S.P."/>
            <person name="Wilson R.K."/>
            <person name="Sommer R.J."/>
        </authorList>
    </citation>
    <scope>NUCLEOTIDE SEQUENCE [LARGE SCALE GENOMIC DNA]</scope>
    <source>
        <strain evidence="4">PS312</strain>
    </source>
</reference>
<evidence type="ECO:0000313" key="3">
    <source>
        <dbReference type="EnsemblMetazoa" id="PPA20757.1"/>
    </source>
</evidence>
<evidence type="ECO:0000256" key="2">
    <source>
        <dbReference type="SAM" id="SignalP"/>
    </source>
</evidence>